<dbReference type="HOGENOM" id="CLU_945274_0_0_2"/>
<dbReference type="AlphaFoldDB" id="K0B6G5"/>
<dbReference type="STRING" id="1229908.NKOR_04210"/>
<dbReference type="PATRIC" id="fig|1229908.8.peg.913"/>
<dbReference type="SUPFAM" id="SSF55486">
    <property type="entry name" value="Metalloproteases ('zincins'), catalytic domain"/>
    <property type="match status" value="1"/>
</dbReference>
<gene>
    <name evidence="1" type="ORF">NKOR_04210</name>
</gene>
<sequence length="294" mass="33423">MSEWATTKSSSKFKDFKDVQESKWTIPVVVVVASSNDNLYVGEYGGLGIAPAHPDDPRQPCCALGVTTDYNVFEKKSSVTDLVLHEVGHTLSFMHPFMGYDNSGEFKTFDYFKKWYWGVMGYNQPIQGCGAWYDYLVEYEDVRGCGIADTFFTQFDKDNYSRGVALYLIKTAKINVYNSMIMMEKDGKDINNLPISTKNSLTKIESLVNQAKSKLSDNELYSDNGAIQTALEAAIISSKLTQKENVSYVEVENSSIKLEIPEWVKNNARWWGNDAISQTEFLKTIEYLIKQKFY</sequence>
<organism evidence="1 2">
    <name type="scientific">Candidatus Nitrosopumilus koreensis AR1</name>
    <dbReference type="NCBI Taxonomy" id="1229908"/>
    <lineage>
        <taxon>Archaea</taxon>
        <taxon>Nitrososphaerota</taxon>
        <taxon>Nitrososphaeria</taxon>
        <taxon>Nitrosopumilales</taxon>
        <taxon>Nitrosopumilaceae</taxon>
        <taxon>Nitrosopumilus</taxon>
    </lineage>
</organism>
<dbReference type="GeneID" id="13724880"/>
<evidence type="ECO:0000313" key="2">
    <source>
        <dbReference type="Proteomes" id="UP000006101"/>
    </source>
</evidence>
<dbReference type="Proteomes" id="UP000006101">
    <property type="component" value="Chromosome"/>
</dbReference>
<dbReference type="EMBL" id="CP003842">
    <property type="protein sequence ID" value="AFS80732.1"/>
    <property type="molecule type" value="Genomic_DNA"/>
</dbReference>
<evidence type="ECO:0000313" key="1">
    <source>
        <dbReference type="EMBL" id="AFS80732.1"/>
    </source>
</evidence>
<proteinExistence type="predicted"/>
<reference evidence="1 2" key="1">
    <citation type="journal article" date="2012" name="J. Bacteriol.">
        <title>Draft Genome Sequence of an Ammonia-Oxidizing Archaeon, "Candidatus Nitrosopumilus koreensis" AR1, from Marine Sediment.</title>
        <authorList>
            <person name="Park S.J."/>
            <person name="Kim J.G."/>
            <person name="Jung M.Y."/>
            <person name="Kim S.J."/>
            <person name="Cha I.T."/>
            <person name="Kwon K."/>
            <person name="Lee J.H."/>
            <person name="Rhee S.K."/>
        </authorList>
    </citation>
    <scope>NUCLEOTIDE SEQUENCE [LARGE SCALE GENOMIC DNA]</scope>
    <source>
        <strain evidence="1 2">AR1</strain>
    </source>
</reference>
<accession>K0B6G5</accession>
<dbReference type="RefSeq" id="WP_014963119.1">
    <property type="nucleotide sequence ID" value="NC_018655.1"/>
</dbReference>
<keyword evidence="2" id="KW-1185">Reference proteome</keyword>
<name>K0B6G5_9ARCH</name>
<dbReference type="KEGG" id="nkr:NKOR_04210"/>
<protein>
    <submittedName>
        <fullName evidence="1">Uncharacterized protein</fullName>
    </submittedName>
</protein>